<dbReference type="EMBL" id="SGXD01000002">
    <property type="protein sequence ID" value="RZS90103.1"/>
    <property type="molecule type" value="Genomic_DNA"/>
</dbReference>
<protein>
    <submittedName>
        <fullName evidence="4">Selenocysteine lyase/cysteine desulfurase</fullName>
    </submittedName>
</protein>
<evidence type="ECO:0000256" key="1">
    <source>
        <dbReference type="ARBA" id="ARBA00001933"/>
    </source>
</evidence>
<dbReference type="Pfam" id="PF00266">
    <property type="entry name" value="Aminotran_5"/>
    <property type="match status" value="1"/>
</dbReference>
<dbReference type="SUPFAM" id="SSF53383">
    <property type="entry name" value="PLP-dependent transferases"/>
    <property type="match status" value="1"/>
</dbReference>
<evidence type="ECO:0000313" key="5">
    <source>
        <dbReference type="Proteomes" id="UP000293638"/>
    </source>
</evidence>
<sequence length="449" mass="45946">MTLLLDAPTTGTVVPGTPLPVVGAGRLVPVAAGTTAYADLDVAASAPALVAVQETVTRAQEWYASVHRGAGFASQVSTELLEQSRERIAAFLGCRPGDEVVLTRNTTDAFSLLAHCLPADVTVVSFASEHHANLLSWRERGDHVLLPVPAGPEEAVLALDAALDALPGRVLVSVTGASNVTGEVWPLAELVRVAQAHGARVAVDAAQLVPHRRFDLAALGADWVAFSGHKLYAPYGSGVLAGRADWLDEAAPYLPGGGAVRSVSTTDQVWATGPARHEGGTPNVLGAVAIAAACRELEAAGRAALEEREQALTALLEEGLRGVEGVTVHRLWPAADRIGVVTFTVAGWTPRALATRLSAEHGVGVRHDRFCAHPLVDRLLDCVPSAPGCADVDAGTAVRASLGVGTTEADVAALVEGVRALVAAGTATPVPAAGDPAGLATAILDGSAA</sequence>
<dbReference type="PANTHER" id="PTHR43586">
    <property type="entry name" value="CYSTEINE DESULFURASE"/>
    <property type="match status" value="1"/>
</dbReference>
<keyword evidence="5" id="KW-1185">Reference proteome</keyword>
<dbReference type="InterPro" id="IPR015422">
    <property type="entry name" value="PyrdxlP-dep_Trfase_small"/>
</dbReference>
<dbReference type="InterPro" id="IPR015424">
    <property type="entry name" value="PyrdxlP-dep_Trfase"/>
</dbReference>
<accession>A0A4Q7NSJ1</accession>
<evidence type="ECO:0000313" key="4">
    <source>
        <dbReference type="EMBL" id="RZS90103.1"/>
    </source>
</evidence>
<dbReference type="AlphaFoldDB" id="A0A4Q7NSJ1"/>
<keyword evidence="2" id="KW-0663">Pyridoxal phosphate</keyword>
<dbReference type="RefSeq" id="WP_231116220.1">
    <property type="nucleotide sequence ID" value="NZ_SGXD01000002.1"/>
</dbReference>
<dbReference type="Gene3D" id="3.90.1150.10">
    <property type="entry name" value="Aspartate Aminotransferase, domain 1"/>
    <property type="match status" value="1"/>
</dbReference>
<comment type="cofactor">
    <cofactor evidence="1">
        <name>pyridoxal 5'-phosphate</name>
        <dbReference type="ChEBI" id="CHEBI:597326"/>
    </cofactor>
</comment>
<keyword evidence="4" id="KW-0456">Lyase</keyword>
<dbReference type="Proteomes" id="UP000293638">
    <property type="component" value="Unassembled WGS sequence"/>
</dbReference>
<reference evidence="4 5" key="1">
    <citation type="submission" date="2019-02" db="EMBL/GenBank/DDBJ databases">
        <title>Genomic Encyclopedia of Type Strains, Phase IV (KMG-IV): sequencing the most valuable type-strain genomes for metagenomic binning, comparative biology and taxonomic classification.</title>
        <authorList>
            <person name="Goeker M."/>
        </authorList>
    </citation>
    <scope>NUCLEOTIDE SEQUENCE [LARGE SCALE GENOMIC DNA]</scope>
    <source>
        <strain evidence="4 5">DSM 45622</strain>
    </source>
</reference>
<feature type="domain" description="Aminotransferase class V" evidence="3">
    <location>
        <begin position="40"/>
        <end position="414"/>
    </location>
</feature>
<dbReference type="InterPro" id="IPR000192">
    <property type="entry name" value="Aminotrans_V_dom"/>
</dbReference>
<gene>
    <name evidence="4" type="ORF">EV189_1886</name>
</gene>
<comment type="caution">
    <text evidence="4">The sequence shown here is derived from an EMBL/GenBank/DDBJ whole genome shotgun (WGS) entry which is preliminary data.</text>
</comment>
<dbReference type="PANTHER" id="PTHR43586:SF8">
    <property type="entry name" value="CYSTEINE DESULFURASE 1, CHLOROPLASTIC"/>
    <property type="match status" value="1"/>
</dbReference>
<dbReference type="InterPro" id="IPR015421">
    <property type="entry name" value="PyrdxlP-dep_Trfase_major"/>
</dbReference>
<evidence type="ECO:0000259" key="3">
    <source>
        <dbReference type="Pfam" id="PF00266"/>
    </source>
</evidence>
<organism evidence="4 5">
    <name type="scientific">Motilibacter rhizosphaerae</name>
    <dbReference type="NCBI Taxonomy" id="598652"/>
    <lineage>
        <taxon>Bacteria</taxon>
        <taxon>Bacillati</taxon>
        <taxon>Actinomycetota</taxon>
        <taxon>Actinomycetes</taxon>
        <taxon>Motilibacterales</taxon>
        <taxon>Motilibacteraceae</taxon>
        <taxon>Motilibacter</taxon>
    </lineage>
</organism>
<dbReference type="GO" id="GO:0016829">
    <property type="term" value="F:lyase activity"/>
    <property type="evidence" value="ECO:0007669"/>
    <property type="project" value="UniProtKB-KW"/>
</dbReference>
<proteinExistence type="predicted"/>
<evidence type="ECO:0000256" key="2">
    <source>
        <dbReference type="ARBA" id="ARBA00022898"/>
    </source>
</evidence>
<dbReference type="Gene3D" id="3.40.640.10">
    <property type="entry name" value="Type I PLP-dependent aspartate aminotransferase-like (Major domain)"/>
    <property type="match status" value="1"/>
</dbReference>
<name>A0A4Q7NSJ1_9ACTN</name>